<feature type="region of interest" description="Disordered" evidence="1">
    <location>
        <begin position="1"/>
        <end position="220"/>
    </location>
</feature>
<dbReference type="Pfam" id="PF13926">
    <property type="entry name" value="DUF4211"/>
    <property type="match status" value="1"/>
</dbReference>
<keyword evidence="4" id="KW-1185">Reference proteome</keyword>
<feature type="domain" description="DUF4211" evidence="2">
    <location>
        <begin position="220"/>
        <end position="367"/>
    </location>
</feature>
<dbReference type="PANTHER" id="PTHR14689">
    <property type="entry name" value="PHORBOL-ESTER_DAG-TYPE DOMAIN-CONTAINING PROTEIN"/>
    <property type="match status" value="1"/>
</dbReference>
<dbReference type="AlphaFoldDB" id="A0A3B3Q3K4"/>
<accession>A0A3B3Q3K4</accession>
<evidence type="ECO:0000313" key="4">
    <source>
        <dbReference type="Proteomes" id="UP000261540"/>
    </source>
</evidence>
<evidence type="ECO:0000259" key="2">
    <source>
        <dbReference type="Pfam" id="PF13926"/>
    </source>
</evidence>
<feature type="compositionally biased region" description="Basic and acidic residues" evidence="1">
    <location>
        <begin position="147"/>
        <end position="170"/>
    </location>
</feature>
<dbReference type="STRING" id="1676925.ENSPKIP00000000768"/>
<dbReference type="GO" id="GO:0005634">
    <property type="term" value="C:nucleus"/>
    <property type="evidence" value="ECO:0007669"/>
    <property type="project" value="TreeGrafter"/>
</dbReference>
<dbReference type="GeneTree" id="ENSGT00390000004986"/>
<sequence>MYQTRRRSSSGLRRSSRVDRRKTRVGILGYLKDSDDSASDTADNASDTADTASDSADSASGNVVHSNSDNAGDRRDKEQPAGSASDEEDACATPRAGRKRSFTAVLADSSSSSDSDEVGQPVRKVLPKKRLNLQTPLSDSDEEEEGDAARPEREKEKKRERRDKLLELSRRTRARAGRSVRGTTEGSGKDDDDDGDDDEDATWTLVHSSEEGTESDSLKDFIVEDEEQKDGDEGESQERSLLSYHLPQMALGSQRDHFELVVKALLINAGDQTFLQSLYDGVRTKRYACKMKNSLDHLDQRSVIPRLVNLKQRSRWSERYKERVECYPNVKILSIGRFDRTCEACQLHRNTRFCVRLSGQLYDDKTLQEDTFMLNDTQDFRVGVVCANRTEVYHQLKHFKYHLFRQCKAELEKEEEAPVKDMVSKAFSRLRACGWIRQQYEEFEGHLNKADYFQEEKLDF</sequence>
<evidence type="ECO:0000256" key="1">
    <source>
        <dbReference type="SAM" id="MobiDB-lite"/>
    </source>
</evidence>
<dbReference type="OrthoDB" id="21499at2759"/>
<name>A0A3B3Q3K4_9TELE</name>
<evidence type="ECO:0000313" key="3">
    <source>
        <dbReference type="Ensembl" id="ENSPKIP00000000768.1"/>
    </source>
</evidence>
<protein>
    <submittedName>
        <fullName evidence="3">Coiled-coil domain containing 82</fullName>
    </submittedName>
</protein>
<feature type="compositionally biased region" description="Polar residues" evidence="1">
    <location>
        <begin position="61"/>
        <end position="70"/>
    </location>
</feature>
<dbReference type="Proteomes" id="UP000261540">
    <property type="component" value="Unplaced"/>
</dbReference>
<dbReference type="InterPro" id="IPR025451">
    <property type="entry name" value="DUF4211"/>
</dbReference>
<reference evidence="3" key="1">
    <citation type="submission" date="2025-08" db="UniProtKB">
        <authorList>
            <consortium name="Ensembl"/>
        </authorList>
    </citation>
    <scope>IDENTIFICATION</scope>
</reference>
<reference evidence="3" key="2">
    <citation type="submission" date="2025-09" db="UniProtKB">
        <authorList>
            <consortium name="Ensembl"/>
        </authorList>
    </citation>
    <scope>IDENTIFICATION</scope>
</reference>
<dbReference type="CTD" id="79780"/>
<organism evidence="3 4">
    <name type="scientific">Paramormyrops kingsleyae</name>
    <dbReference type="NCBI Taxonomy" id="1676925"/>
    <lineage>
        <taxon>Eukaryota</taxon>
        <taxon>Metazoa</taxon>
        <taxon>Chordata</taxon>
        <taxon>Craniata</taxon>
        <taxon>Vertebrata</taxon>
        <taxon>Euteleostomi</taxon>
        <taxon>Actinopterygii</taxon>
        <taxon>Neopterygii</taxon>
        <taxon>Teleostei</taxon>
        <taxon>Osteoglossocephala</taxon>
        <taxon>Osteoglossomorpha</taxon>
        <taxon>Osteoglossiformes</taxon>
        <taxon>Mormyridae</taxon>
        <taxon>Paramormyrops</taxon>
    </lineage>
</organism>
<dbReference type="PANTHER" id="PTHR14689:SF0">
    <property type="entry name" value="COILED-COIL DOMAIN-CONTAINING PROTEIN 82"/>
    <property type="match status" value="1"/>
</dbReference>
<dbReference type="KEGG" id="pki:111857281"/>
<proteinExistence type="predicted"/>
<feature type="compositionally biased region" description="Low complexity" evidence="1">
    <location>
        <begin position="39"/>
        <end position="60"/>
    </location>
</feature>
<feature type="compositionally biased region" description="Acidic residues" evidence="1">
    <location>
        <begin position="190"/>
        <end position="201"/>
    </location>
</feature>
<dbReference type="Ensembl" id="ENSPKIT00000024668.1">
    <property type="protein sequence ID" value="ENSPKIP00000000768.1"/>
    <property type="gene ID" value="ENSPKIG00000019291.1"/>
</dbReference>